<dbReference type="OrthoDB" id="9812088at2"/>
<dbReference type="EMBL" id="CP000613">
    <property type="protein sequence ID" value="ACI98535.1"/>
    <property type="molecule type" value="Genomic_DNA"/>
</dbReference>
<dbReference type="HOGENOM" id="CLU_112375_1_1_5"/>
<organism evidence="1 2">
    <name type="scientific">Rhodospirillum centenum (strain ATCC 51521 / SW)</name>
    <dbReference type="NCBI Taxonomy" id="414684"/>
    <lineage>
        <taxon>Bacteria</taxon>
        <taxon>Pseudomonadati</taxon>
        <taxon>Pseudomonadota</taxon>
        <taxon>Alphaproteobacteria</taxon>
        <taxon>Rhodospirillales</taxon>
        <taxon>Rhodospirillaceae</taxon>
        <taxon>Rhodospirillum</taxon>
    </lineage>
</organism>
<evidence type="ECO:0000313" key="2">
    <source>
        <dbReference type="Proteomes" id="UP000001591"/>
    </source>
</evidence>
<dbReference type="RefSeq" id="WP_012566324.1">
    <property type="nucleotide sequence ID" value="NC_011420.2"/>
</dbReference>
<dbReference type="KEGG" id="rce:RC1_1119"/>
<dbReference type="STRING" id="414684.RC1_1119"/>
<accession>B6IMF6</accession>
<dbReference type="eggNOG" id="COG4387">
    <property type="taxonomic scope" value="Bacteria"/>
</dbReference>
<dbReference type="Proteomes" id="UP000001591">
    <property type="component" value="Chromosome"/>
</dbReference>
<gene>
    <name evidence="1" type="ordered locus">RC1_1119</name>
</gene>
<proteinExistence type="predicted"/>
<evidence type="ECO:0000313" key="1">
    <source>
        <dbReference type="EMBL" id="ACI98535.1"/>
    </source>
</evidence>
<dbReference type="Pfam" id="PF07030">
    <property type="entry name" value="Phage_Mu_Gp36"/>
    <property type="match status" value="1"/>
</dbReference>
<dbReference type="AlphaFoldDB" id="B6IMF6"/>
<reference evidence="1 2" key="1">
    <citation type="journal article" date="2010" name="BMC Genomics">
        <title>Metabolic flexibility revealed in the genome of the cyst-forming alpha-1 proteobacterium Rhodospirillum centenum.</title>
        <authorList>
            <person name="Lu Y.K."/>
            <person name="Marden J."/>
            <person name="Han M."/>
            <person name="Swingley W.D."/>
            <person name="Mastrian S.D."/>
            <person name="Chowdhury S.R."/>
            <person name="Hao J."/>
            <person name="Helmy T."/>
            <person name="Kim S."/>
            <person name="Kurdoglu A.A."/>
            <person name="Matthies H.J."/>
            <person name="Rollo D."/>
            <person name="Stothard P."/>
            <person name="Blankenship R.E."/>
            <person name="Bauer C.E."/>
            <person name="Touchman J.W."/>
        </authorList>
    </citation>
    <scope>NUCLEOTIDE SEQUENCE [LARGE SCALE GENOMIC DNA]</scope>
    <source>
        <strain evidence="2">ATCC 51521 / SW</strain>
    </source>
</reference>
<name>B6IMF6_RHOCS</name>
<keyword evidence="2" id="KW-1185">Reference proteome</keyword>
<dbReference type="InterPro" id="IPR009752">
    <property type="entry name" value="Phage_Mu_GpJ"/>
</dbReference>
<protein>
    <submittedName>
        <fullName evidence="1">Phage-related J or K</fullName>
    </submittedName>
</protein>
<sequence length="137" mass="14685">MAYATIQEFKDRIDDQVVLQLTTRDGQAADDAAIQQALDDAAAVIDGYLERISTADRPSAAVLRPYAVDIAVYRLARNRPGQEFESIQAAYEAAVKFLSRVAEGRFPGAGASESPTGGAAVHYAPPRTFSSDAMGDF</sequence>